<dbReference type="CDD" id="cd06579">
    <property type="entry name" value="TM_PBP1_transp_AraH_like"/>
    <property type="match status" value="1"/>
</dbReference>
<dbReference type="PANTHER" id="PTHR32196">
    <property type="entry name" value="ABC TRANSPORTER PERMEASE PROTEIN YPHD-RELATED-RELATED"/>
    <property type="match status" value="1"/>
</dbReference>
<evidence type="ECO:0000313" key="7">
    <source>
        <dbReference type="EMBL" id="HGK23223.1"/>
    </source>
</evidence>
<name>A0A7C2GWQ2_DICTH</name>
<evidence type="ECO:0000256" key="1">
    <source>
        <dbReference type="ARBA" id="ARBA00004651"/>
    </source>
</evidence>
<dbReference type="Pfam" id="PF02653">
    <property type="entry name" value="BPD_transp_2"/>
    <property type="match status" value="1"/>
</dbReference>
<proteinExistence type="predicted"/>
<evidence type="ECO:0000256" key="2">
    <source>
        <dbReference type="ARBA" id="ARBA00022475"/>
    </source>
</evidence>
<feature type="transmembrane region" description="Helical" evidence="6">
    <location>
        <begin position="304"/>
        <end position="322"/>
    </location>
</feature>
<protein>
    <submittedName>
        <fullName evidence="7">ABC transporter permease</fullName>
    </submittedName>
</protein>
<evidence type="ECO:0000256" key="6">
    <source>
        <dbReference type="SAM" id="Phobius"/>
    </source>
</evidence>
<organism evidence="7">
    <name type="scientific">Dictyoglomus thermophilum</name>
    <dbReference type="NCBI Taxonomy" id="14"/>
    <lineage>
        <taxon>Bacteria</taxon>
        <taxon>Pseudomonadati</taxon>
        <taxon>Dictyoglomota</taxon>
        <taxon>Dictyoglomia</taxon>
        <taxon>Dictyoglomales</taxon>
        <taxon>Dictyoglomaceae</taxon>
        <taxon>Dictyoglomus</taxon>
    </lineage>
</organism>
<evidence type="ECO:0000256" key="4">
    <source>
        <dbReference type="ARBA" id="ARBA00022989"/>
    </source>
</evidence>
<keyword evidence="2" id="KW-1003">Cell membrane</keyword>
<reference evidence="7" key="1">
    <citation type="journal article" date="2020" name="mSystems">
        <title>Genome- and Community-Level Interaction Insights into Carbon Utilization and Element Cycling Functions of Hydrothermarchaeota in Hydrothermal Sediment.</title>
        <authorList>
            <person name="Zhou Z."/>
            <person name="Liu Y."/>
            <person name="Xu W."/>
            <person name="Pan J."/>
            <person name="Luo Z.H."/>
            <person name="Li M."/>
        </authorList>
    </citation>
    <scope>NUCLEOTIDE SEQUENCE [LARGE SCALE GENOMIC DNA]</scope>
    <source>
        <strain evidence="7">SpSt-70</strain>
    </source>
</reference>
<dbReference type="EMBL" id="DTDV01000006">
    <property type="protein sequence ID" value="HGK23223.1"/>
    <property type="molecule type" value="Genomic_DNA"/>
</dbReference>
<dbReference type="GO" id="GO:0022857">
    <property type="term" value="F:transmembrane transporter activity"/>
    <property type="evidence" value="ECO:0007669"/>
    <property type="project" value="InterPro"/>
</dbReference>
<accession>A0A7C2GWQ2</accession>
<dbReference type="AlphaFoldDB" id="A0A7C2GWQ2"/>
<keyword evidence="3 6" id="KW-0812">Transmembrane</keyword>
<feature type="transmembrane region" description="Helical" evidence="6">
    <location>
        <begin position="278"/>
        <end position="298"/>
    </location>
</feature>
<feature type="transmembrane region" description="Helical" evidence="6">
    <location>
        <begin position="224"/>
        <end position="242"/>
    </location>
</feature>
<feature type="transmembrane region" description="Helical" evidence="6">
    <location>
        <begin position="71"/>
        <end position="91"/>
    </location>
</feature>
<comment type="caution">
    <text evidence="7">The sequence shown here is derived from an EMBL/GenBank/DDBJ whole genome shotgun (WGS) entry which is preliminary data.</text>
</comment>
<feature type="transmembrane region" description="Helical" evidence="6">
    <location>
        <begin position="129"/>
        <end position="149"/>
    </location>
</feature>
<evidence type="ECO:0000256" key="3">
    <source>
        <dbReference type="ARBA" id="ARBA00022692"/>
    </source>
</evidence>
<feature type="transmembrane region" description="Helical" evidence="6">
    <location>
        <begin position="179"/>
        <end position="198"/>
    </location>
</feature>
<gene>
    <name evidence="7" type="ORF">ENU78_02055</name>
</gene>
<evidence type="ECO:0000256" key="5">
    <source>
        <dbReference type="ARBA" id="ARBA00023136"/>
    </source>
</evidence>
<dbReference type="GO" id="GO:0005886">
    <property type="term" value="C:plasma membrane"/>
    <property type="evidence" value="ECO:0007669"/>
    <property type="project" value="UniProtKB-SubCell"/>
</dbReference>
<feature type="transmembrane region" description="Helical" evidence="6">
    <location>
        <begin position="43"/>
        <end position="64"/>
    </location>
</feature>
<keyword evidence="4 6" id="KW-1133">Transmembrane helix</keyword>
<dbReference type="PANTHER" id="PTHR32196:SF72">
    <property type="entry name" value="RIBOSE IMPORT PERMEASE PROTEIN RBSC"/>
    <property type="match status" value="1"/>
</dbReference>
<sequence>MAEKLSALFSKSGLRQILMFASLFLLFAFFSLASPNFLTYENVIAILLATCVNGLLALGVTFVIITGGIDLSIGTVMTISAVMSGVFITFWKLPVFVGVLGGILTGVLAGFINGTVISKMKLPPFIATLGMMMIAKGLALVVSGCKPIYFNDAPIFNKIAMGSILGSIFPGLGEFPNAILWFILFIIIAHIILTRTALGRYTFAIGSNEEAARLSGLNVDKWKTIIYALCGMFVGIAGVIMASRLNSAQPALGQGYELDAIAAVVIGGTSLRGGEGSIIGTVIGALIMSTLTNGLRILSVPQEWQIVVSGIIVIGAVYLDIIRRSREV</sequence>
<comment type="subcellular location">
    <subcellularLocation>
        <location evidence="1">Cell membrane</location>
        <topology evidence="1">Multi-pass membrane protein</topology>
    </subcellularLocation>
</comment>
<feature type="transmembrane region" description="Helical" evidence="6">
    <location>
        <begin position="97"/>
        <end position="117"/>
    </location>
</feature>
<keyword evidence="5 6" id="KW-0472">Membrane</keyword>
<dbReference type="InterPro" id="IPR001851">
    <property type="entry name" value="ABC_transp_permease"/>
</dbReference>